<dbReference type="InterPro" id="IPR051292">
    <property type="entry name" value="Xyl/GlcA_transferase"/>
</dbReference>
<keyword evidence="2 8" id="KW-0812">Transmembrane</keyword>
<dbReference type="PANTHER" id="PTHR12270">
    <property type="entry name" value="GLYCOSYLTRANSFERASE-RELATED"/>
    <property type="match status" value="1"/>
</dbReference>
<evidence type="ECO:0000256" key="5">
    <source>
        <dbReference type="ARBA" id="ARBA00023034"/>
    </source>
</evidence>
<keyword evidence="9" id="KW-1185">Reference proteome</keyword>
<evidence type="ECO:0000313" key="10">
    <source>
        <dbReference type="WBParaSite" id="Smp_342380.1"/>
    </source>
</evidence>
<dbReference type="GO" id="GO:0015020">
    <property type="term" value="F:glucuronosyltransferase activity"/>
    <property type="evidence" value="ECO:0007669"/>
    <property type="project" value="TreeGrafter"/>
</dbReference>
<evidence type="ECO:0000256" key="3">
    <source>
        <dbReference type="ARBA" id="ARBA00022968"/>
    </source>
</evidence>
<dbReference type="InterPro" id="IPR002495">
    <property type="entry name" value="Glyco_trans_8"/>
</dbReference>
<feature type="transmembrane region" description="Helical" evidence="8">
    <location>
        <begin position="37"/>
        <end position="56"/>
    </location>
</feature>
<keyword evidence="3" id="KW-0735">Signal-anchor</keyword>
<dbReference type="WBParaSite" id="Smp_342380.1">
    <property type="protein sequence ID" value="Smp_342380.1"/>
    <property type="gene ID" value="Smp_342380"/>
</dbReference>
<dbReference type="GO" id="GO:0042285">
    <property type="term" value="F:xylosyltransferase activity"/>
    <property type="evidence" value="ECO:0007669"/>
    <property type="project" value="TreeGrafter"/>
</dbReference>
<dbReference type="AlphaFoldDB" id="A0A5K4FAY9"/>
<name>A0A5K4FAY9_SCHMA</name>
<reference evidence="10" key="2">
    <citation type="submission" date="2019-11" db="UniProtKB">
        <authorList>
            <consortium name="WormBaseParasite"/>
        </authorList>
    </citation>
    <scope>IDENTIFICATION</scope>
    <source>
        <strain evidence="10">Puerto Rican</strain>
    </source>
</reference>
<dbReference type="Pfam" id="PF01501">
    <property type="entry name" value="Glyco_transf_8"/>
    <property type="match status" value="1"/>
</dbReference>
<evidence type="ECO:0000256" key="8">
    <source>
        <dbReference type="SAM" id="Phobius"/>
    </source>
</evidence>
<dbReference type="SUPFAM" id="SSF53448">
    <property type="entry name" value="Nucleotide-diphospho-sugar transferases"/>
    <property type="match status" value="1"/>
</dbReference>
<dbReference type="Proteomes" id="UP000008854">
    <property type="component" value="Unassembled WGS sequence"/>
</dbReference>
<evidence type="ECO:0000256" key="4">
    <source>
        <dbReference type="ARBA" id="ARBA00022989"/>
    </source>
</evidence>
<dbReference type="Gene3D" id="3.90.550.10">
    <property type="entry name" value="Spore Coat Polysaccharide Biosynthesis Protein SpsA, Chain A"/>
    <property type="match status" value="1"/>
</dbReference>
<keyword evidence="7" id="KW-0325">Glycoprotein</keyword>
<keyword evidence="4 8" id="KW-1133">Transmembrane helix</keyword>
<dbReference type="GO" id="GO:0035269">
    <property type="term" value="P:protein O-linked glycosylation via mannose"/>
    <property type="evidence" value="ECO:0007669"/>
    <property type="project" value="TreeGrafter"/>
</dbReference>
<comment type="subcellular location">
    <subcellularLocation>
        <location evidence="1">Golgi apparatus membrane</location>
        <topology evidence="1">Single-pass type II membrane protein</topology>
    </subcellularLocation>
</comment>
<evidence type="ECO:0000313" key="9">
    <source>
        <dbReference type="Proteomes" id="UP000008854"/>
    </source>
</evidence>
<evidence type="ECO:0000256" key="1">
    <source>
        <dbReference type="ARBA" id="ARBA00004323"/>
    </source>
</evidence>
<keyword evidence="5" id="KW-0333">Golgi apparatus</keyword>
<dbReference type="InterPro" id="IPR029044">
    <property type="entry name" value="Nucleotide-diphossugar_trans"/>
</dbReference>
<dbReference type="PANTHER" id="PTHR12270:SF25">
    <property type="entry name" value="GLYCOSYLTRANSFERASE-LIKE PROTEIN LARGE"/>
    <property type="match status" value="1"/>
</dbReference>
<accession>A0A5K4FAY9</accession>
<protein>
    <submittedName>
        <fullName evidence="10">Glycosyltransferase-like protein LARGE1</fullName>
    </submittedName>
</protein>
<reference evidence="9" key="1">
    <citation type="journal article" date="2012" name="PLoS Negl. Trop. Dis.">
        <title>A systematically improved high quality genome and transcriptome of the human blood fluke Schistosoma mansoni.</title>
        <authorList>
            <person name="Protasio A.V."/>
            <person name="Tsai I.J."/>
            <person name="Babbage A."/>
            <person name="Nichol S."/>
            <person name="Hunt M."/>
            <person name="Aslett M.A."/>
            <person name="De Silva N."/>
            <person name="Velarde G.S."/>
            <person name="Anderson T.J."/>
            <person name="Clark R.C."/>
            <person name="Davidson C."/>
            <person name="Dillon G.P."/>
            <person name="Holroyd N.E."/>
            <person name="LoVerde P.T."/>
            <person name="Lloyd C."/>
            <person name="McQuillan J."/>
            <person name="Oliveira G."/>
            <person name="Otto T.D."/>
            <person name="Parker-Manuel S.J."/>
            <person name="Quail M.A."/>
            <person name="Wilson R.A."/>
            <person name="Zerlotini A."/>
            <person name="Dunne D.W."/>
            <person name="Berriman M."/>
        </authorList>
    </citation>
    <scope>NUCLEOTIDE SEQUENCE [LARGE SCALE GENOMIC DNA]</scope>
    <source>
        <strain evidence="9">Puerto Rican</strain>
    </source>
</reference>
<evidence type="ECO:0000256" key="7">
    <source>
        <dbReference type="ARBA" id="ARBA00023180"/>
    </source>
</evidence>
<dbReference type="GO" id="GO:0000139">
    <property type="term" value="C:Golgi membrane"/>
    <property type="evidence" value="ECO:0007669"/>
    <property type="project" value="UniProtKB-SubCell"/>
</dbReference>
<organism evidence="9 10">
    <name type="scientific">Schistosoma mansoni</name>
    <name type="common">Blood fluke</name>
    <dbReference type="NCBI Taxonomy" id="6183"/>
    <lineage>
        <taxon>Eukaryota</taxon>
        <taxon>Metazoa</taxon>
        <taxon>Spiralia</taxon>
        <taxon>Lophotrochozoa</taxon>
        <taxon>Platyhelminthes</taxon>
        <taxon>Trematoda</taxon>
        <taxon>Digenea</taxon>
        <taxon>Strigeidida</taxon>
        <taxon>Schistosomatoidea</taxon>
        <taxon>Schistosomatidae</taxon>
        <taxon>Schistosoma</taxon>
    </lineage>
</organism>
<proteinExistence type="predicted"/>
<dbReference type="InParanoid" id="A0A5K4FAY9"/>
<sequence>MKTQLEFWKLFDTSYDCLLKVAIDDDDRFTNENVNKIIILLITWSYYYYYYYYYFIGTVVNENHSRSSTVAGNFMDDKVHIAILIDGERGLFYMDSLLKSLFYYQKRFHFDLKNCCIYDLCDKFNDNSSYYEDRMLHIYPIVFHILTNSKFTSNLTHFLNMWKLPNVEYYSYECNRYLDRLQWIVSKHPAGAKPFVKLLLPEILPPSVHKVIVLDLDMILNTNIVELWNHFERFQETQMIGIGLEQNPYFHKVMKSLISDWKGYGYNGGILLFDLSKLRLMMWNDIWLSITAHLMQSKGYLVTGEQDVMNMIIFKYKHLLYEIPCEWNVQLSDGSDPERCPVSWLSHAELRKRNYSTINRQPKIIHVNHHIKPEDKYFPKPVSTNNIDQSDVLLKRHEIYYKLSTVYFKFRAIERECFQ</sequence>
<keyword evidence="6 8" id="KW-0472">Membrane</keyword>
<dbReference type="STRING" id="6183.A0A5K4FAY9"/>
<evidence type="ECO:0000256" key="2">
    <source>
        <dbReference type="ARBA" id="ARBA00022692"/>
    </source>
</evidence>
<evidence type="ECO:0000256" key="6">
    <source>
        <dbReference type="ARBA" id="ARBA00023136"/>
    </source>
</evidence>